<sequence length="389" mass="42629">MRSFCVRVKKPTAGWVRFPEQPAEQKVDRLQLLREAPEFLGMDETNRPPPRVAFVLPPSTSNRVLVAIDEAGGLRLAGVPDHDAAGGLAAMVSELLAGSGRLWHMKLEQAQALFDAALGRSLEATVAARVGSSWSAQKFRRGLSESLEKGKFPVVLVAERHDDATREIVDYLRNMNLPVTLMVCELFQADGIEIIRPRVLVAPEPSATGTAEEATPVSPPPGPAVRSVIPPGPSFTPTVSARPARATTTPKDYPPFPTEGTTPKQQDVLARLVQLDDLGLVRRGFEFFTPTAASRSEAEGAIVIAVESARWPFPREDEVLVVVRTTRDYISGYLGMKQVDVEDFLSSLPREHKKERKGALVLRASNVYEANQLVNEMRALREVSQLGVR</sequence>
<accession>A0A7C4CAR8</accession>
<evidence type="ECO:0000313" key="2">
    <source>
        <dbReference type="EMBL" id="HGK28071.1"/>
    </source>
</evidence>
<evidence type="ECO:0000256" key="1">
    <source>
        <dbReference type="SAM" id="MobiDB-lite"/>
    </source>
</evidence>
<gene>
    <name evidence="2" type="ORF">ENS41_03875</name>
</gene>
<feature type="region of interest" description="Disordered" evidence="1">
    <location>
        <begin position="236"/>
        <end position="263"/>
    </location>
</feature>
<organism evidence="2">
    <name type="scientific">candidate division WOR-3 bacterium</name>
    <dbReference type="NCBI Taxonomy" id="2052148"/>
    <lineage>
        <taxon>Bacteria</taxon>
        <taxon>Bacteria division WOR-3</taxon>
    </lineage>
</organism>
<comment type="caution">
    <text evidence="2">The sequence shown here is derived from an EMBL/GenBank/DDBJ whole genome shotgun (WGS) entry which is preliminary data.</text>
</comment>
<name>A0A7C4CAR8_UNCW3</name>
<dbReference type="EMBL" id="DSUT01000075">
    <property type="protein sequence ID" value="HGK28071.1"/>
    <property type="molecule type" value="Genomic_DNA"/>
</dbReference>
<reference evidence="2" key="1">
    <citation type="journal article" date="2020" name="mSystems">
        <title>Genome- and Community-Level Interaction Insights into Carbon Utilization and Element Cycling Functions of Hydrothermarchaeota in Hydrothermal Sediment.</title>
        <authorList>
            <person name="Zhou Z."/>
            <person name="Liu Y."/>
            <person name="Xu W."/>
            <person name="Pan J."/>
            <person name="Luo Z.H."/>
            <person name="Li M."/>
        </authorList>
    </citation>
    <scope>NUCLEOTIDE SEQUENCE [LARGE SCALE GENOMIC DNA]</scope>
    <source>
        <strain evidence="2">SpSt-488</strain>
    </source>
</reference>
<dbReference type="AlphaFoldDB" id="A0A7C4CAR8"/>
<protein>
    <submittedName>
        <fullName evidence="2">Uncharacterized protein</fullName>
    </submittedName>
</protein>
<proteinExistence type="predicted"/>